<evidence type="ECO:0000313" key="11">
    <source>
        <dbReference type="EMBL" id="CDI55598.1"/>
    </source>
</evidence>
<keyword evidence="9" id="KW-0472">Membrane</keyword>
<dbReference type="AlphaFoldDB" id="A0A077R8H3"/>
<evidence type="ECO:0000256" key="4">
    <source>
        <dbReference type="ARBA" id="ARBA00017291"/>
    </source>
</evidence>
<dbReference type="PANTHER" id="PTHR28090">
    <property type="entry name" value="PROTEIN ROT1"/>
    <property type="match status" value="1"/>
</dbReference>
<comment type="similarity">
    <text evidence="2">Belongs to the ROT1 family.</text>
</comment>
<keyword evidence="8" id="KW-1133">Transmembrane helix</keyword>
<dbReference type="PANTHER" id="PTHR28090:SF1">
    <property type="entry name" value="PROTEIN ROT1"/>
    <property type="match status" value="1"/>
</dbReference>
<evidence type="ECO:0000256" key="8">
    <source>
        <dbReference type="ARBA" id="ARBA00022989"/>
    </source>
</evidence>
<keyword evidence="7" id="KW-0256">Endoplasmic reticulum</keyword>
<proteinExistence type="inferred from homology"/>
<evidence type="ECO:0000256" key="6">
    <source>
        <dbReference type="ARBA" id="ARBA00022729"/>
    </source>
</evidence>
<keyword evidence="5" id="KW-0812">Transmembrane</keyword>
<protein>
    <recommendedName>
        <fullName evidence="4">Protein ROT1</fullName>
    </recommendedName>
    <alternativeName>
        <fullName evidence="3">Protein rot1</fullName>
    </alternativeName>
</protein>
<evidence type="ECO:0000256" key="3">
    <source>
        <dbReference type="ARBA" id="ARBA00016195"/>
    </source>
</evidence>
<name>A0A077R8H3_9BASI</name>
<dbReference type="GO" id="GO:0006458">
    <property type="term" value="P:'de novo' protein folding"/>
    <property type="evidence" value="ECO:0007669"/>
    <property type="project" value="InterPro"/>
</dbReference>
<dbReference type="InterPro" id="IPR019623">
    <property type="entry name" value="Rot1"/>
</dbReference>
<reference evidence="11" key="1">
    <citation type="journal article" date="2014" name="Genome Biol. Evol.">
        <title>Gene Loss Rather Than Gene Gain Is Associated with a Host Jump from Monocots to Dicots in the Smut Fungus Melanopsichium pennsylvanicum.</title>
        <authorList>
            <person name="Sharma R."/>
            <person name="Mishra B."/>
            <person name="Runge F."/>
            <person name="Thines M."/>
        </authorList>
    </citation>
    <scope>NUCLEOTIDE SEQUENCE</scope>
    <source>
        <strain evidence="11">4</strain>
    </source>
</reference>
<evidence type="ECO:0000256" key="10">
    <source>
        <dbReference type="SAM" id="SignalP"/>
    </source>
</evidence>
<sequence>MSSPLTSLFISVTIVVLAAAQSTSRFDSLIEDLAGTWSTGSGAVRTGPGFWNPRSQQFTVPRSAGHSFSFTKDGFWEEALFQWGNDPTYPQCVQATLLWQHGNFYIDALNGTLRMDPFLGDGFQSQWTGCDTTSSATSNNTVAPVAAYNQVYLYNTPAVSTDSHYGVSSYKLEMAQLSGELLNPMWKVLNPPTMLPTEVLHIKVRVLPSR</sequence>
<evidence type="ECO:0000256" key="1">
    <source>
        <dbReference type="ARBA" id="ARBA00004115"/>
    </source>
</evidence>
<dbReference type="GO" id="GO:0051082">
    <property type="term" value="F:unfolded protein binding"/>
    <property type="evidence" value="ECO:0007669"/>
    <property type="project" value="TreeGrafter"/>
</dbReference>
<dbReference type="GO" id="GO:0005789">
    <property type="term" value="C:endoplasmic reticulum membrane"/>
    <property type="evidence" value="ECO:0007669"/>
    <property type="project" value="UniProtKB-SubCell"/>
</dbReference>
<keyword evidence="6 10" id="KW-0732">Signal</keyword>
<evidence type="ECO:0000256" key="5">
    <source>
        <dbReference type="ARBA" id="ARBA00022692"/>
    </source>
</evidence>
<accession>A0A077R8H3</accession>
<evidence type="ECO:0000256" key="9">
    <source>
        <dbReference type="ARBA" id="ARBA00023136"/>
    </source>
</evidence>
<comment type="subcellular location">
    <subcellularLocation>
        <location evidence="1">Endoplasmic reticulum membrane</location>
        <topology evidence="1">Single-pass type I membrane protein</topology>
    </subcellularLocation>
</comment>
<dbReference type="Pfam" id="PF10681">
    <property type="entry name" value="Rot1"/>
    <property type="match status" value="1"/>
</dbReference>
<evidence type="ECO:0000256" key="2">
    <source>
        <dbReference type="ARBA" id="ARBA00007149"/>
    </source>
</evidence>
<organism evidence="11">
    <name type="scientific">Melanopsichium pennsylvanicum 4</name>
    <dbReference type="NCBI Taxonomy" id="1398559"/>
    <lineage>
        <taxon>Eukaryota</taxon>
        <taxon>Fungi</taxon>
        <taxon>Dikarya</taxon>
        <taxon>Basidiomycota</taxon>
        <taxon>Ustilaginomycotina</taxon>
        <taxon>Ustilaginomycetes</taxon>
        <taxon>Ustilaginales</taxon>
        <taxon>Ustilaginaceae</taxon>
        <taxon>Melanopsichium</taxon>
    </lineage>
</organism>
<evidence type="ECO:0000256" key="7">
    <source>
        <dbReference type="ARBA" id="ARBA00022824"/>
    </source>
</evidence>
<feature type="signal peptide" evidence="10">
    <location>
        <begin position="1"/>
        <end position="20"/>
    </location>
</feature>
<feature type="chain" id="PRO_5001722883" description="Protein ROT1" evidence="10">
    <location>
        <begin position="21"/>
        <end position="210"/>
    </location>
</feature>
<dbReference type="EMBL" id="HG529654">
    <property type="protein sequence ID" value="CDI55598.1"/>
    <property type="molecule type" value="Genomic_DNA"/>
</dbReference>